<dbReference type="GO" id="GO:0004156">
    <property type="term" value="F:dihydropteroate synthase activity"/>
    <property type="evidence" value="ECO:0007669"/>
    <property type="project" value="UniProtKB-EC"/>
</dbReference>
<keyword evidence="7" id="KW-0479">Metal-binding</keyword>
<evidence type="ECO:0000313" key="11">
    <source>
        <dbReference type="EMBL" id="RFA07773.1"/>
    </source>
</evidence>
<evidence type="ECO:0000259" key="10">
    <source>
        <dbReference type="PROSITE" id="PS50972"/>
    </source>
</evidence>
<dbReference type="CDD" id="cd00739">
    <property type="entry name" value="DHPS"/>
    <property type="match status" value="1"/>
</dbReference>
<reference evidence="11 12" key="1">
    <citation type="submission" date="2017-04" db="EMBL/GenBank/DDBJ databases">
        <title>Comparative genome analysis of Subtercola boreus.</title>
        <authorList>
            <person name="Cho Y.-J."/>
            <person name="Cho A."/>
            <person name="Kim O.-S."/>
            <person name="Lee J.-I."/>
        </authorList>
    </citation>
    <scope>NUCLEOTIDE SEQUENCE [LARGE SCALE GENOMIC DNA]</scope>
    <source>
        <strain evidence="11 12">P27444</strain>
    </source>
</reference>
<dbReference type="PANTHER" id="PTHR20941:SF1">
    <property type="entry name" value="FOLIC ACID SYNTHESIS PROTEIN FOL1"/>
    <property type="match status" value="1"/>
</dbReference>
<evidence type="ECO:0000256" key="4">
    <source>
        <dbReference type="ARBA" id="ARBA00009503"/>
    </source>
</evidence>
<name>A0A3E0VDZ0_9MICO</name>
<evidence type="ECO:0000256" key="7">
    <source>
        <dbReference type="ARBA" id="ARBA00022723"/>
    </source>
</evidence>
<dbReference type="GO" id="GO:0046872">
    <property type="term" value="F:metal ion binding"/>
    <property type="evidence" value="ECO:0007669"/>
    <property type="project" value="UniProtKB-KW"/>
</dbReference>
<comment type="cofactor">
    <cofactor evidence="2">
        <name>Mg(2+)</name>
        <dbReference type="ChEBI" id="CHEBI:18420"/>
    </cofactor>
</comment>
<evidence type="ECO:0000256" key="9">
    <source>
        <dbReference type="ARBA" id="ARBA00022909"/>
    </source>
</evidence>
<evidence type="ECO:0000256" key="5">
    <source>
        <dbReference type="ARBA" id="ARBA00012458"/>
    </source>
</evidence>
<dbReference type="GO" id="GO:0005829">
    <property type="term" value="C:cytosol"/>
    <property type="evidence" value="ECO:0007669"/>
    <property type="project" value="TreeGrafter"/>
</dbReference>
<dbReference type="InterPro" id="IPR006390">
    <property type="entry name" value="DHP_synth_dom"/>
</dbReference>
<dbReference type="RefSeq" id="WP_116284311.1">
    <property type="nucleotide sequence ID" value="NZ_NBXA01000026.1"/>
</dbReference>
<evidence type="ECO:0000256" key="6">
    <source>
        <dbReference type="ARBA" id="ARBA00022679"/>
    </source>
</evidence>
<dbReference type="PROSITE" id="PS50972">
    <property type="entry name" value="PTERIN_BINDING"/>
    <property type="match status" value="1"/>
</dbReference>
<dbReference type="NCBIfam" id="TIGR01496">
    <property type="entry name" value="DHPS"/>
    <property type="match status" value="1"/>
</dbReference>
<evidence type="ECO:0000256" key="1">
    <source>
        <dbReference type="ARBA" id="ARBA00000012"/>
    </source>
</evidence>
<keyword evidence="9" id="KW-0289">Folate biosynthesis</keyword>
<evidence type="ECO:0000256" key="8">
    <source>
        <dbReference type="ARBA" id="ARBA00022842"/>
    </source>
</evidence>
<dbReference type="PANTHER" id="PTHR20941">
    <property type="entry name" value="FOLATE SYNTHESIS PROTEINS"/>
    <property type="match status" value="1"/>
</dbReference>
<comment type="catalytic activity">
    <reaction evidence="1">
        <text>(7,8-dihydropterin-6-yl)methyl diphosphate + 4-aminobenzoate = 7,8-dihydropteroate + diphosphate</text>
        <dbReference type="Rhea" id="RHEA:19949"/>
        <dbReference type="ChEBI" id="CHEBI:17836"/>
        <dbReference type="ChEBI" id="CHEBI:17839"/>
        <dbReference type="ChEBI" id="CHEBI:33019"/>
        <dbReference type="ChEBI" id="CHEBI:72950"/>
        <dbReference type="EC" id="2.5.1.15"/>
    </reaction>
</comment>
<dbReference type="OrthoDB" id="9811744at2"/>
<dbReference type="GO" id="GO:0046656">
    <property type="term" value="P:folic acid biosynthetic process"/>
    <property type="evidence" value="ECO:0007669"/>
    <property type="project" value="UniProtKB-KW"/>
</dbReference>
<dbReference type="AlphaFoldDB" id="A0A3E0VDZ0"/>
<dbReference type="GO" id="GO:0046654">
    <property type="term" value="P:tetrahydrofolate biosynthetic process"/>
    <property type="evidence" value="ECO:0007669"/>
    <property type="project" value="TreeGrafter"/>
</dbReference>
<comment type="caution">
    <text evidence="11">The sequence shown here is derived from an EMBL/GenBank/DDBJ whole genome shotgun (WGS) entry which is preliminary data.</text>
</comment>
<evidence type="ECO:0000313" key="12">
    <source>
        <dbReference type="Proteomes" id="UP000256709"/>
    </source>
</evidence>
<dbReference type="Pfam" id="PF00809">
    <property type="entry name" value="Pterin_bind"/>
    <property type="match status" value="1"/>
</dbReference>
<dbReference type="InterPro" id="IPR045031">
    <property type="entry name" value="DHP_synth-like"/>
</dbReference>
<accession>A0A3E0VDZ0</accession>
<proteinExistence type="inferred from homology"/>
<comment type="pathway">
    <text evidence="3">Cofactor biosynthesis; tetrahydrofolate biosynthesis; 7,8-dihydrofolate from 2-amino-4-hydroxy-6-hydroxymethyl-7,8-dihydropteridine diphosphate and 4-aminobenzoate: step 1/2.</text>
</comment>
<dbReference type="InterPro" id="IPR000489">
    <property type="entry name" value="Pterin-binding_dom"/>
</dbReference>
<feature type="domain" description="Pterin-binding" evidence="10">
    <location>
        <begin position="1"/>
        <end position="252"/>
    </location>
</feature>
<comment type="similarity">
    <text evidence="4">Belongs to the DHPS family.</text>
</comment>
<dbReference type="SUPFAM" id="SSF51717">
    <property type="entry name" value="Dihydropteroate synthetase-like"/>
    <property type="match status" value="1"/>
</dbReference>
<evidence type="ECO:0000256" key="3">
    <source>
        <dbReference type="ARBA" id="ARBA00004763"/>
    </source>
</evidence>
<organism evidence="11 12">
    <name type="scientific">Subtercola boreus</name>
    <dbReference type="NCBI Taxonomy" id="120213"/>
    <lineage>
        <taxon>Bacteria</taxon>
        <taxon>Bacillati</taxon>
        <taxon>Actinomycetota</taxon>
        <taxon>Actinomycetes</taxon>
        <taxon>Micrococcales</taxon>
        <taxon>Microbacteriaceae</taxon>
        <taxon>Subtercola</taxon>
    </lineage>
</organism>
<dbReference type="EMBL" id="NBXA01000026">
    <property type="protein sequence ID" value="RFA07773.1"/>
    <property type="molecule type" value="Genomic_DNA"/>
</dbReference>
<dbReference type="EC" id="2.5.1.15" evidence="5"/>
<dbReference type="Gene3D" id="3.20.20.20">
    <property type="entry name" value="Dihydropteroate synthase-like"/>
    <property type="match status" value="1"/>
</dbReference>
<gene>
    <name evidence="11" type="ORF">B7R21_16205</name>
</gene>
<evidence type="ECO:0000256" key="2">
    <source>
        <dbReference type="ARBA" id="ARBA00001946"/>
    </source>
</evidence>
<dbReference type="PROSITE" id="PS00793">
    <property type="entry name" value="DHPS_2"/>
    <property type="match status" value="1"/>
</dbReference>
<sequence>MGVLNVTSDSFSDGGRWLRTEAATAHGLELAAAGADIVDVGGESTRPGAHRVAPAEEQSRVLPVIRSLSEQGVAVSVDTMNASTARLSVEAGAIIVNDVSGALADPDMTSTMIALDVPLVVSHWRGHSDVMNSRATYDNVVSEVAHELEYRVAELIVRGVAPSKILVDPGLGFAKNSEHNWQVLGHLDRLVAFGLPVVVGASRKRFVGELVDELASMDARDFPSAVIAALAAQHGAWAVRVHDVALTKSALAVAEAWKRGAE</sequence>
<dbReference type="InterPro" id="IPR011005">
    <property type="entry name" value="Dihydropteroate_synth-like_sf"/>
</dbReference>
<keyword evidence="8" id="KW-0460">Magnesium</keyword>
<protein>
    <recommendedName>
        <fullName evidence="5">dihydropteroate synthase</fullName>
        <ecNumber evidence="5">2.5.1.15</ecNumber>
    </recommendedName>
</protein>
<keyword evidence="6" id="KW-0808">Transferase</keyword>
<dbReference type="Proteomes" id="UP000256709">
    <property type="component" value="Unassembled WGS sequence"/>
</dbReference>